<dbReference type="Gene3D" id="3.90.850.10">
    <property type="entry name" value="Fumarylacetoacetase-like, C-terminal domain"/>
    <property type="match status" value="1"/>
</dbReference>
<accession>A0A839XSV1</accession>
<evidence type="ECO:0000313" key="5">
    <source>
        <dbReference type="EMBL" id="MBB3666280.1"/>
    </source>
</evidence>
<feature type="compositionally biased region" description="Basic and acidic residues" evidence="3">
    <location>
        <begin position="191"/>
        <end position="206"/>
    </location>
</feature>
<sequence length="281" mass="31243">MTARNAAGGVTGIGNITEQTHQVCQNLQAAVKAAGGTLDDIARVDVYVRNMEDFADIHAVRTQYFTGVAPASTMVEVSKFVNKDYLIEINAIAVLPEGSNDEARHRRHRGKGAARRSRGGRRCGSSSRRRADARRRCARRSAGPRIAQARTRRCRTAAAVHCAFDRAAAPLRRFRRDILCTGWNYWDHFEESTGKREGQDPTERPQHPRFFTKGPDTVVGPYDEIALVIGKTGRSIPKERAWEHVFGLCVANDVSQRDLQRRHGGQWLKGKSIDGTMPIGP</sequence>
<gene>
    <name evidence="5" type="ORF">FB384_005241</name>
</gene>
<dbReference type="Gene3D" id="3.30.1330.40">
    <property type="entry name" value="RutC-like"/>
    <property type="match status" value="1"/>
</dbReference>
<dbReference type="InterPro" id="IPR035959">
    <property type="entry name" value="RutC-like_sf"/>
</dbReference>
<feature type="domain" description="Fumarylacetoacetase-like C-terminal" evidence="4">
    <location>
        <begin position="178"/>
        <end position="281"/>
    </location>
</feature>
<dbReference type="InterPro" id="IPR036663">
    <property type="entry name" value="Fumarylacetoacetase_C_sf"/>
</dbReference>
<feature type="region of interest" description="Disordered" evidence="3">
    <location>
        <begin position="101"/>
        <end position="150"/>
    </location>
</feature>
<proteinExistence type="inferred from homology"/>
<comment type="caution">
    <text evidence="5">The sequence shown here is derived from an EMBL/GenBank/DDBJ whole genome shotgun (WGS) entry which is preliminary data.</text>
</comment>
<dbReference type="InterPro" id="IPR051121">
    <property type="entry name" value="FAH"/>
</dbReference>
<comment type="similarity">
    <text evidence="1">Belongs to the FAH family.</text>
</comment>
<feature type="compositionally biased region" description="Low complexity" evidence="3">
    <location>
        <begin position="140"/>
        <end position="149"/>
    </location>
</feature>
<dbReference type="PANTHER" id="PTHR42796:SF4">
    <property type="entry name" value="FUMARYLACETOACETATE HYDROLASE DOMAIN-CONTAINING PROTEIN 2A"/>
    <property type="match status" value="1"/>
</dbReference>
<evidence type="ECO:0000256" key="2">
    <source>
        <dbReference type="ARBA" id="ARBA00022723"/>
    </source>
</evidence>
<dbReference type="Proteomes" id="UP000564573">
    <property type="component" value="Unassembled WGS sequence"/>
</dbReference>
<evidence type="ECO:0000259" key="4">
    <source>
        <dbReference type="Pfam" id="PF01557"/>
    </source>
</evidence>
<evidence type="ECO:0000256" key="1">
    <source>
        <dbReference type="ARBA" id="ARBA00010211"/>
    </source>
</evidence>
<name>A0A839XSV1_9PSEU</name>
<dbReference type="InterPro" id="IPR011234">
    <property type="entry name" value="Fumarylacetoacetase-like_C"/>
</dbReference>
<dbReference type="AlphaFoldDB" id="A0A839XSV1"/>
<protein>
    <submittedName>
        <fullName evidence="5">Enamine deaminase RidA (YjgF/YER057c/UK114 family)</fullName>
    </submittedName>
</protein>
<dbReference type="GO" id="GO:0003824">
    <property type="term" value="F:catalytic activity"/>
    <property type="evidence" value="ECO:0007669"/>
    <property type="project" value="InterPro"/>
</dbReference>
<evidence type="ECO:0000313" key="6">
    <source>
        <dbReference type="Proteomes" id="UP000564573"/>
    </source>
</evidence>
<dbReference type="Pfam" id="PF01557">
    <property type="entry name" value="FAA_hydrolase"/>
    <property type="match status" value="1"/>
</dbReference>
<reference evidence="5 6" key="1">
    <citation type="submission" date="2020-08" db="EMBL/GenBank/DDBJ databases">
        <title>Sequencing the genomes of 1000 actinobacteria strains.</title>
        <authorList>
            <person name="Klenk H.-P."/>
        </authorList>
    </citation>
    <scope>NUCLEOTIDE SEQUENCE [LARGE SCALE GENOMIC DNA]</scope>
    <source>
        <strain evidence="5 6">DSM 45267</strain>
    </source>
</reference>
<dbReference type="SUPFAM" id="SSF55298">
    <property type="entry name" value="YjgF-like"/>
    <property type="match status" value="1"/>
</dbReference>
<dbReference type="GO" id="GO:0046872">
    <property type="term" value="F:metal ion binding"/>
    <property type="evidence" value="ECO:0007669"/>
    <property type="project" value="UniProtKB-KW"/>
</dbReference>
<dbReference type="GO" id="GO:0044281">
    <property type="term" value="P:small molecule metabolic process"/>
    <property type="evidence" value="ECO:0007669"/>
    <property type="project" value="UniProtKB-ARBA"/>
</dbReference>
<dbReference type="PANTHER" id="PTHR42796">
    <property type="entry name" value="FUMARYLACETOACETATE HYDROLASE DOMAIN-CONTAINING PROTEIN 2A-RELATED"/>
    <property type="match status" value="1"/>
</dbReference>
<dbReference type="Pfam" id="PF01042">
    <property type="entry name" value="Ribonuc_L-PSP"/>
    <property type="match status" value="1"/>
</dbReference>
<dbReference type="InterPro" id="IPR006175">
    <property type="entry name" value="YjgF/YER057c/UK114"/>
</dbReference>
<feature type="compositionally biased region" description="Basic residues" evidence="3">
    <location>
        <begin position="105"/>
        <end position="139"/>
    </location>
</feature>
<keyword evidence="6" id="KW-1185">Reference proteome</keyword>
<organism evidence="5 6">
    <name type="scientific">Prauserella sediminis</name>
    <dbReference type="NCBI Taxonomy" id="577680"/>
    <lineage>
        <taxon>Bacteria</taxon>
        <taxon>Bacillati</taxon>
        <taxon>Actinomycetota</taxon>
        <taxon>Actinomycetes</taxon>
        <taxon>Pseudonocardiales</taxon>
        <taxon>Pseudonocardiaceae</taxon>
        <taxon>Prauserella</taxon>
        <taxon>Prauserella salsuginis group</taxon>
    </lineage>
</organism>
<dbReference type="CDD" id="cd00448">
    <property type="entry name" value="YjgF_YER057c_UK114_family"/>
    <property type="match status" value="1"/>
</dbReference>
<dbReference type="SUPFAM" id="SSF56529">
    <property type="entry name" value="FAH"/>
    <property type="match status" value="1"/>
</dbReference>
<dbReference type="EMBL" id="JACIBS010000015">
    <property type="protein sequence ID" value="MBB3666280.1"/>
    <property type="molecule type" value="Genomic_DNA"/>
</dbReference>
<keyword evidence="2" id="KW-0479">Metal-binding</keyword>
<evidence type="ECO:0000256" key="3">
    <source>
        <dbReference type="SAM" id="MobiDB-lite"/>
    </source>
</evidence>
<feature type="region of interest" description="Disordered" evidence="3">
    <location>
        <begin position="191"/>
        <end position="215"/>
    </location>
</feature>